<dbReference type="SUPFAM" id="SSF46689">
    <property type="entry name" value="Homeodomain-like"/>
    <property type="match status" value="1"/>
</dbReference>
<dbReference type="InterPro" id="IPR009057">
    <property type="entry name" value="Homeodomain-like_sf"/>
</dbReference>
<accession>A0A4S1DS64</accession>
<proteinExistence type="predicted"/>
<reference evidence="1 2" key="1">
    <citation type="submission" date="2019-04" db="EMBL/GenBank/DDBJ databases">
        <authorList>
            <person name="Liu A."/>
        </authorList>
    </citation>
    <scope>NUCLEOTIDE SEQUENCE [LARGE SCALE GENOMIC DNA]</scope>
    <source>
        <strain evidence="1 2">RZ03</strain>
    </source>
</reference>
<dbReference type="OrthoDB" id="677437at2"/>
<dbReference type="Proteomes" id="UP000307602">
    <property type="component" value="Unassembled WGS sequence"/>
</dbReference>
<keyword evidence="2" id="KW-1185">Reference proteome</keyword>
<gene>
    <name evidence="1" type="ORF">EM932_20680</name>
</gene>
<name>A0A4S1DS64_9FLAO</name>
<organism evidence="1 2">
    <name type="scientific">Flavivirga rizhaonensis</name>
    <dbReference type="NCBI Taxonomy" id="2559571"/>
    <lineage>
        <taxon>Bacteria</taxon>
        <taxon>Pseudomonadati</taxon>
        <taxon>Bacteroidota</taxon>
        <taxon>Flavobacteriia</taxon>
        <taxon>Flavobacteriales</taxon>
        <taxon>Flavobacteriaceae</taxon>
        <taxon>Flavivirga</taxon>
    </lineage>
</organism>
<dbReference type="AlphaFoldDB" id="A0A4S1DS64"/>
<dbReference type="EMBL" id="SRSO01000071">
    <property type="protein sequence ID" value="TGV00182.1"/>
    <property type="molecule type" value="Genomic_DNA"/>
</dbReference>
<comment type="caution">
    <text evidence="1">The sequence shown here is derived from an EMBL/GenBank/DDBJ whole genome shotgun (WGS) entry which is preliminary data.</text>
</comment>
<dbReference type="Pfam" id="PF13551">
    <property type="entry name" value="HTH_29"/>
    <property type="match status" value="1"/>
</dbReference>
<evidence type="ECO:0000313" key="2">
    <source>
        <dbReference type="Proteomes" id="UP000307602"/>
    </source>
</evidence>
<sequence>MAKQIDIEIKESESELKSLLNNQSQLLQYQRAKALLLIKQGKVTYTYELAKKLKRERKTIYNWLKLYKQDGITGYLKVKSRGSRREEIPQDVKQALAEQLSNPSTTITSYVELLEWIECNFGILLNYKTLYSHCRTHHKSVLKVARKSHHRKDEQAVEAFKKTAPSVQ</sequence>
<dbReference type="RefSeq" id="WP_135879105.1">
    <property type="nucleotide sequence ID" value="NZ_SRSO01000071.1"/>
</dbReference>
<protein>
    <submittedName>
        <fullName evidence="1">Helix-turn-helix domain-containing protein</fullName>
    </submittedName>
</protein>
<evidence type="ECO:0000313" key="1">
    <source>
        <dbReference type="EMBL" id="TGV00182.1"/>
    </source>
</evidence>